<dbReference type="Ensembl" id="ENSLLET00000008901.1">
    <property type="protein sequence ID" value="ENSLLEP00000008560.1"/>
    <property type="gene ID" value="ENSLLEG00000005441.1"/>
</dbReference>
<feature type="region of interest" description="Disordered" evidence="1">
    <location>
        <begin position="651"/>
        <end position="675"/>
    </location>
</feature>
<proteinExistence type="predicted"/>
<evidence type="ECO:0000256" key="2">
    <source>
        <dbReference type="SAM" id="Phobius"/>
    </source>
</evidence>
<evidence type="ECO:0000256" key="1">
    <source>
        <dbReference type="SAM" id="MobiDB-lite"/>
    </source>
</evidence>
<dbReference type="InterPro" id="IPR032843">
    <property type="entry name" value="Jiv"/>
</dbReference>
<dbReference type="Pfam" id="PF00226">
    <property type="entry name" value="DnaJ"/>
    <property type="match status" value="1"/>
</dbReference>
<dbReference type="InterPro" id="IPR052317">
    <property type="entry name" value="Viral_replicn-host_int_reg"/>
</dbReference>
<keyword evidence="2" id="KW-1133">Transmembrane helix</keyword>
<name>A0A8C5M2I9_9ANUR</name>
<dbReference type="GO" id="GO:0050780">
    <property type="term" value="F:dopamine receptor binding"/>
    <property type="evidence" value="ECO:0007669"/>
    <property type="project" value="TreeGrafter"/>
</dbReference>
<dbReference type="PANTHER" id="PTHR44665">
    <property type="entry name" value="DNAJ HOMOLOG SUBFAMILY C MEMBER 14"/>
    <property type="match status" value="1"/>
</dbReference>
<dbReference type="Gene3D" id="1.10.287.110">
    <property type="entry name" value="DnaJ domain"/>
    <property type="match status" value="1"/>
</dbReference>
<dbReference type="SMART" id="SM00271">
    <property type="entry name" value="DnaJ"/>
    <property type="match status" value="1"/>
</dbReference>
<reference evidence="4" key="1">
    <citation type="submission" date="2025-08" db="UniProtKB">
        <authorList>
            <consortium name="Ensembl"/>
        </authorList>
    </citation>
    <scope>IDENTIFICATION</scope>
</reference>
<dbReference type="Pfam" id="PF14901">
    <property type="entry name" value="Jiv90"/>
    <property type="match status" value="1"/>
</dbReference>
<feature type="compositionally biased region" description="Basic residues" evidence="1">
    <location>
        <begin position="730"/>
        <end position="742"/>
    </location>
</feature>
<gene>
    <name evidence="4" type="primary">DNAJC14</name>
</gene>
<evidence type="ECO:0000313" key="5">
    <source>
        <dbReference type="Proteomes" id="UP000694569"/>
    </source>
</evidence>
<dbReference type="PROSITE" id="PS50076">
    <property type="entry name" value="DNAJ_2"/>
    <property type="match status" value="1"/>
</dbReference>
<accession>A0A8C5M2I9</accession>
<protein>
    <submittedName>
        <fullName evidence="4">DnaJ heat shock protein family (Hsp40) member C14</fullName>
    </submittedName>
</protein>
<dbReference type="GeneTree" id="ENSGT00940000155637"/>
<dbReference type="AlphaFoldDB" id="A0A8C5M2I9"/>
<organism evidence="4 5">
    <name type="scientific">Leptobrachium leishanense</name>
    <name type="common">Leishan spiny toad</name>
    <dbReference type="NCBI Taxonomy" id="445787"/>
    <lineage>
        <taxon>Eukaryota</taxon>
        <taxon>Metazoa</taxon>
        <taxon>Chordata</taxon>
        <taxon>Craniata</taxon>
        <taxon>Vertebrata</taxon>
        <taxon>Euteleostomi</taxon>
        <taxon>Amphibia</taxon>
        <taxon>Batrachia</taxon>
        <taxon>Anura</taxon>
        <taxon>Pelobatoidea</taxon>
        <taxon>Megophryidae</taxon>
        <taxon>Leptobrachium</taxon>
    </lineage>
</organism>
<dbReference type="OrthoDB" id="1507364at2759"/>
<dbReference type="PRINTS" id="PR00625">
    <property type="entry name" value="JDOMAIN"/>
</dbReference>
<dbReference type="PANTHER" id="PTHR44665:SF1">
    <property type="entry name" value="DNAJ HOMOLOG SUBFAMILY C MEMBER 14"/>
    <property type="match status" value="1"/>
</dbReference>
<evidence type="ECO:0000259" key="3">
    <source>
        <dbReference type="PROSITE" id="PS50076"/>
    </source>
</evidence>
<feature type="transmembrane region" description="Helical" evidence="2">
    <location>
        <begin position="316"/>
        <end position="335"/>
    </location>
</feature>
<feature type="compositionally biased region" description="Polar residues" evidence="1">
    <location>
        <begin position="656"/>
        <end position="675"/>
    </location>
</feature>
<dbReference type="InterPro" id="IPR001623">
    <property type="entry name" value="DnaJ_domain"/>
</dbReference>
<feature type="region of interest" description="Disordered" evidence="1">
    <location>
        <begin position="689"/>
        <end position="742"/>
    </location>
</feature>
<keyword evidence="5" id="KW-1185">Reference proteome</keyword>
<keyword evidence="2" id="KW-0472">Membrane</keyword>
<feature type="transmembrane region" description="Helical" evidence="2">
    <location>
        <begin position="356"/>
        <end position="383"/>
    </location>
</feature>
<dbReference type="CDD" id="cd06257">
    <property type="entry name" value="DnaJ"/>
    <property type="match status" value="1"/>
</dbReference>
<feature type="domain" description="J" evidence="3">
    <location>
        <begin position="477"/>
        <end position="541"/>
    </location>
</feature>
<dbReference type="Proteomes" id="UP000694569">
    <property type="component" value="Unplaced"/>
</dbReference>
<dbReference type="SUPFAM" id="SSF46565">
    <property type="entry name" value="Chaperone J-domain"/>
    <property type="match status" value="1"/>
</dbReference>
<feature type="compositionally biased region" description="Polar residues" evidence="1">
    <location>
        <begin position="689"/>
        <end position="715"/>
    </location>
</feature>
<reference evidence="4" key="2">
    <citation type="submission" date="2025-09" db="UniProtKB">
        <authorList>
            <consortium name="Ensembl"/>
        </authorList>
    </citation>
    <scope>IDENTIFICATION</scope>
</reference>
<feature type="region of interest" description="Disordered" evidence="1">
    <location>
        <begin position="210"/>
        <end position="229"/>
    </location>
</feature>
<sequence>MFYSFTVLCSAGKRRDNVCNNIASHPPPPLEGYTKMEPQILRNIETNNGIAQSQACKEDSYEKNGTYFPVSGNCTSGKLNLKPFSEQNGPESTTAKFGNKSFFVLRHSDLSNLGISEEQLTSKHFGNEDLWTKEFLSENVSAAELNDSYDSFDHQPMSKTAQCINSESIPSFKLECGCAPDCTGSSDGTYSDICDHTCTRGCHPFSSYQQRPLDGEGDDGELGRQIESEEDSFKISGKRRGGRKGRTRVNLKEDYRRDGRQHLFSGNKHKFSRKKSHAEGRPPLKSFIPQPLVKFSTSCVQLLIDLVLLIGKYVEMLGILIYTTILLPASDLGLLKIQLRTFGLWSHHQMKNSWQLICSFGSWLLRVLKMLCALLFLLLMLAMGCARLCWQYIKRVFERVGGRSNCVHWISERLRRVWALITQNRTFSRLVGQLRKLKSHKNTPWVSSGSPTAGRYQPGEEVERLLTMADIPEEDLNPFQVLGVEANASEIELKKAYRQLAVLVHPDKNNHPRAEEAFKILRAAWDTVSNPEKRREYEMKKMSETELAKSMNEFLTKLQDDLKDAMNSMMCSKCQGKHRRFEMDRDPANARYCAECGNMHPADEGDFWAESSMLGLKITYFAMMQGTVFDITEWAGCQQVRISPDTHRVPYHISFGSRNPTNPGRQRATSENSPTSVADLQNLLNKIFQGSPSQMPSRNVFNTPQQSPQGAQSATGPVKPESAPRSDTKAKRKKKVRRPLQR</sequence>
<evidence type="ECO:0000313" key="4">
    <source>
        <dbReference type="Ensembl" id="ENSLLEP00000008560.1"/>
    </source>
</evidence>
<dbReference type="InterPro" id="IPR036869">
    <property type="entry name" value="J_dom_sf"/>
</dbReference>
<keyword evidence="2" id="KW-0812">Transmembrane</keyword>